<dbReference type="STRING" id="1217705.F900_01747"/>
<comment type="caution">
    <text evidence="1">The sequence shown here is derived from an EMBL/GenBank/DDBJ whole genome shotgun (WGS) entry which is preliminary data.</text>
</comment>
<dbReference type="HOGENOM" id="CLU_2204312_0_0_6"/>
<protein>
    <submittedName>
        <fullName evidence="1">Uncharacterized protein</fullName>
    </submittedName>
</protein>
<dbReference type="Proteomes" id="UP000013248">
    <property type="component" value="Unassembled WGS sequence"/>
</dbReference>
<evidence type="ECO:0000313" key="1">
    <source>
        <dbReference type="EMBL" id="ENX01381.1"/>
    </source>
</evidence>
<accession>N9N6Q7</accession>
<dbReference type="eggNOG" id="ENOG5031SMP">
    <property type="taxonomic scope" value="Bacteria"/>
</dbReference>
<dbReference type="PATRIC" id="fig|1217705.3.peg.1700"/>
<sequence>MGIAIIVYNEGDDIQSFYLGSFSAFFSQIKSTRLAKMPIFNDLIDNSNIEDEFFIENIDLIKFIDEITQLLKSDDAIYLSENLRCSLQDFLLFFNGKVLTDYKLSIV</sequence>
<proteinExistence type="predicted"/>
<organism evidence="1 2">
    <name type="scientific">Acinetobacter modestus</name>
    <dbReference type="NCBI Taxonomy" id="1776740"/>
    <lineage>
        <taxon>Bacteria</taxon>
        <taxon>Pseudomonadati</taxon>
        <taxon>Pseudomonadota</taxon>
        <taxon>Gammaproteobacteria</taxon>
        <taxon>Moraxellales</taxon>
        <taxon>Moraxellaceae</taxon>
        <taxon>Acinetobacter</taxon>
    </lineage>
</organism>
<reference evidence="1 2" key="1">
    <citation type="submission" date="2013-02" db="EMBL/GenBank/DDBJ databases">
        <title>The Genome Sequence of Acinetobacter sp. ANC 3862.</title>
        <authorList>
            <consortium name="The Broad Institute Genome Sequencing Platform"/>
            <consortium name="The Broad Institute Genome Sequencing Center for Infectious Disease"/>
            <person name="Cerqueira G."/>
            <person name="Feldgarden M."/>
            <person name="Courvalin P."/>
            <person name="Perichon B."/>
            <person name="Grillot-Courvalin C."/>
            <person name="Clermont D."/>
            <person name="Rocha E."/>
            <person name="Yoon E.-J."/>
            <person name="Nemec A."/>
            <person name="Walker B."/>
            <person name="Young S.K."/>
            <person name="Zeng Q."/>
            <person name="Gargeya S."/>
            <person name="Fitzgerald M."/>
            <person name="Haas B."/>
            <person name="Abouelleil A."/>
            <person name="Alvarado L."/>
            <person name="Arachchi H.M."/>
            <person name="Berlin A.M."/>
            <person name="Chapman S.B."/>
            <person name="Dewar J."/>
            <person name="Goldberg J."/>
            <person name="Griggs A."/>
            <person name="Gujja S."/>
            <person name="Hansen M."/>
            <person name="Howarth C."/>
            <person name="Imamovic A."/>
            <person name="Larimer J."/>
            <person name="McCowan C."/>
            <person name="Murphy C."/>
            <person name="Neiman D."/>
            <person name="Pearson M."/>
            <person name="Priest M."/>
            <person name="Roberts A."/>
            <person name="Saif S."/>
            <person name="Shea T."/>
            <person name="Sisk P."/>
            <person name="Sykes S."/>
            <person name="Wortman J."/>
            <person name="Nusbaum C."/>
            <person name="Birren B."/>
        </authorList>
    </citation>
    <scope>NUCLEOTIDE SEQUENCE [LARGE SCALE GENOMIC DNA]</scope>
    <source>
        <strain evidence="1 2">ANC 3862</strain>
    </source>
</reference>
<gene>
    <name evidence="1" type="ORF">F900_01747</name>
</gene>
<name>N9N6Q7_9GAMM</name>
<evidence type="ECO:0000313" key="2">
    <source>
        <dbReference type="Proteomes" id="UP000013248"/>
    </source>
</evidence>
<dbReference type="EMBL" id="APRP01000017">
    <property type="protein sequence ID" value="ENX01381.1"/>
    <property type="molecule type" value="Genomic_DNA"/>
</dbReference>
<dbReference type="RefSeq" id="WP_005216735.1">
    <property type="nucleotide sequence ID" value="NZ_KB850089.1"/>
</dbReference>
<dbReference type="AlphaFoldDB" id="N9N6Q7"/>